<dbReference type="CDD" id="cd04481">
    <property type="entry name" value="RPA1_DBD_B_like"/>
    <property type="match status" value="1"/>
</dbReference>
<reference evidence="2" key="2">
    <citation type="submission" date="2018-05" db="EMBL/GenBank/DDBJ databases">
        <title>OgluRS3 (Oryza glumaepatula Reference Sequence Version 3).</title>
        <authorList>
            <person name="Zhang J."/>
            <person name="Kudrna D."/>
            <person name="Lee S."/>
            <person name="Talag J."/>
            <person name="Welchert J."/>
            <person name="Wing R.A."/>
        </authorList>
    </citation>
    <scope>NUCLEOTIDE SEQUENCE [LARGE SCALE GENOMIC DNA]</scope>
</reference>
<feature type="domain" description="Replication protein A 70 kDa DNA-binding subunit B/D first OB fold" evidence="1">
    <location>
        <begin position="3"/>
        <end position="107"/>
    </location>
</feature>
<dbReference type="AlphaFoldDB" id="A0A0E0AJ03"/>
<dbReference type="PANTHER" id="PTHR47165">
    <property type="entry name" value="OS03G0429900 PROTEIN"/>
    <property type="match status" value="1"/>
</dbReference>
<dbReference type="Proteomes" id="UP000026961">
    <property type="component" value="Chromosome 7"/>
</dbReference>
<dbReference type="CDD" id="cd04480">
    <property type="entry name" value="RPA1_DBD_A_like"/>
    <property type="match status" value="1"/>
</dbReference>
<dbReference type="HOGENOM" id="CLU_607484_0_0_1"/>
<reference evidence="2" key="1">
    <citation type="submission" date="2015-04" db="UniProtKB">
        <authorList>
            <consortium name="EnsemblPlants"/>
        </authorList>
    </citation>
    <scope>IDENTIFICATION</scope>
</reference>
<dbReference type="Gramene" id="OGLUM07G11670.1">
    <property type="protein sequence ID" value="OGLUM07G11670.1"/>
    <property type="gene ID" value="OGLUM07G11670"/>
</dbReference>
<evidence type="ECO:0000313" key="2">
    <source>
        <dbReference type="EnsemblPlants" id="OGLUM07G11670.1"/>
    </source>
</evidence>
<dbReference type="InterPro" id="IPR012340">
    <property type="entry name" value="NA-bd_OB-fold"/>
</dbReference>
<dbReference type="Pfam" id="PF02721">
    <property type="entry name" value="DUF223"/>
    <property type="match status" value="1"/>
</dbReference>
<accession>A0A0E0AJ03</accession>
<dbReference type="PANTHER" id="PTHR47165:SF4">
    <property type="entry name" value="OS03G0429900 PROTEIN"/>
    <property type="match status" value="1"/>
</dbReference>
<dbReference type="CDD" id="cd04476">
    <property type="entry name" value="RPA1_DBD_C"/>
    <property type="match status" value="1"/>
</dbReference>
<name>A0A0E0AJ03_9ORYZ</name>
<dbReference type="SUPFAM" id="SSF50249">
    <property type="entry name" value="Nucleic acid-binding proteins"/>
    <property type="match status" value="3"/>
</dbReference>
<dbReference type="Gene3D" id="2.40.50.140">
    <property type="entry name" value="Nucleic acid-binding proteins"/>
    <property type="match status" value="3"/>
</dbReference>
<dbReference type="STRING" id="40148.A0A0E0AJ03"/>
<dbReference type="InterPro" id="IPR003871">
    <property type="entry name" value="RFA1B/D_OB_1st"/>
</dbReference>
<evidence type="ECO:0000259" key="1">
    <source>
        <dbReference type="Pfam" id="PF02721"/>
    </source>
</evidence>
<sequence>MQYSILKDVTQESHSWRVRVRVTRFSKYNSDDNPPVPFRLDLVLLDEEGTMMDAQIHGRHINAFEPVLKENQVYYITYFEVAEARTTYRLTDNPIMAKFTKYTQIKQIGPVPESFPQYACEVVSFETLRAWIDETEGSTEGSSKHQITHGRETLPISLWGPHATEFDAEGVQAEAQKYPVIMLFVGVTSKIREGQLTLYGSTICGWYSNPMIPEVVALKQSLTKKPHEISWFGQHSTTKHASHATVPDIANLNPHDIMGNTYTVNMSRWYIACEKCKRTATQNGSFHKCVKCGVTIPETRYRLAVHGVHPSDFKKDCPITADFTFFGPVAEELIGVPPLTLVALVQGRRDLVPTEIARLYGTQLTVKVSASRRSLQMSRISYQVESMTVLPPEVPDELPAIENIQSLIPTDTTDKAESSSIRNQITDSETPLHTITKQTSQNIMTDIISAMPATDVIAQPATTIIQVS</sequence>
<evidence type="ECO:0000313" key="3">
    <source>
        <dbReference type="Proteomes" id="UP000026961"/>
    </source>
</evidence>
<proteinExistence type="predicted"/>
<protein>
    <recommendedName>
        <fullName evidence="1">Replication protein A 70 kDa DNA-binding subunit B/D first OB fold domain-containing protein</fullName>
    </recommendedName>
</protein>
<keyword evidence="3" id="KW-1185">Reference proteome</keyword>
<organism evidence="2">
    <name type="scientific">Oryza glumipatula</name>
    <dbReference type="NCBI Taxonomy" id="40148"/>
    <lineage>
        <taxon>Eukaryota</taxon>
        <taxon>Viridiplantae</taxon>
        <taxon>Streptophyta</taxon>
        <taxon>Embryophyta</taxon>
        <taxon>Tracheophyta</taxon>
        <taxon>Spermatophyta</taxon>
        <taxon>Magnoliopsida</taxon>
        <taxon>Liliopsida</taxon>
        <taxon>Poales</taxon>
        <taxon>Poaceae</taxon>
        <taxon>BOP clade</taxon>
        <taxon>Oryzoideae</taxon>
        <taxon>Oryzeae</taxon>
        <taxon>Oryzinae</taxon>
        <taxon>Oryza</taxon>
    </lineage>
</organism>
<dbReference type="EnsemblPlants" id="OGLUM07G11670.1">
    <property type="protein sequence ID" value="OGLUM07G11670.1"/>
    <property type="gene ID" value="OGLUM07G11670"/>
</dbReference>
<dbReference type="InterPro" id="IPR047192">
    <property type="entry name" value="Euk_RPA1_DBD_C"/>
</dbReference>